<dbReference type="Proteomes" id="UP000002026">
    <property type="component" value="Chromosome"/>
</dbReference>
<dbReference type="SMART" id="SM00530">
    <property type="entry name" value="HTH_XRE"/>
    <property type="match status" value="1"/>
</dbReference>
<dbReference type="InterPro" id="IPR052345">
    <property type="entry name" value="Rad_response_metalloprotease"/>
</dbReference>
<dbReference type="EMBL" id="CP001684">
    <property type="protein sequence ID" value="ACV22934.1"/>
    <property type="molecule type" value="Genomic_DNA"/>
</dbReference>
<evidence type="ECO:0000259" key="1">
    <source>
        <dbReference type="PROSITE" id="PS50943"/>
    </source>
</evidence>
<dbReference type="PANTHER" id="PTHR43236:SF1">
    <property type="entry name" value="BLL7220 PROTEIN"/>
    <property type="match status" value="1"/>
</dbReference>
<dbReference type="STRING" id="471855.Shel_19180"/>
<evidence type="ECO:0000313" key="2">
    <source>
        <dbReference type="EMBL" id="ACV22934.1"/>
    </source>
</evidence>
<keyword evidence="3" id="KW-1185">Reference proteome</keyword>
<dbReference type="KEGG" id="shi:Shel_19180"/>
<dbReference type="InterPro" id="IPR001387">
    <property type="entry name" value="Cro/C1-type_HTH"/>
</dbReference>
<dbReference type="Pfam" id="PF01381">
    <property type="entry name" value="HTH_3"/>
    <property type="match status" value="1"/>
</dbReference>
<sequence length="141" mass="15215">MGVGERIRALRRSAGLTQKELAASIGLTESAVRNYELGLRTPSDDQLAAMADSIGVAPEALMDIRVESARQALEVLFRMEDTLGLVPQSDGDSIGLGIDPEAEQAPIMHQSLVAWKRMRDGLEDGTVTPDEYAAWKASFTA</sequence>
<dbReference type="InterPro" id="IPR010982">
    <property type="entry name" value="Lambda_DNA-bd_dom_sf"/>
</dbReference>
<proteinExistence type="predicted"/>
<accession>C7N7P9</accession>
<protein>
    <submittedName>
        <fullName evidence="2">Predicted transcriptional regulator</fullName>
    </submittedName>
</protein>
<dbReference type="CDD" id="cd00093">
    <property type="entry name" value="HTH_XRE"/>
    <property type="match status" value="1"/>
</dbReference>
<gene>
    <name evidence="2" type="ordered locus">Shel_19180</name>
</gene>
<dbReference type="GO" id="GO:0003677">
    <property type="term" value="F:DNA binding"/>
    <property type="evidence" value="ECO:0007669"/>
    <property type="project" value="InterPro"/>
</dbReference>
<dbReference type="Gene3D" id="1.10.260.40">
    <property type="entry name" value="lambda repressor-like DNA-binding domains"/>
    <property type="match status" value="1"/>
</dbReference>
<dbReference type="AlphaFoldDB" id="C7N7P9"/>
<dbReference type="RefSeq" id="WP_012799036.1">
    <property type="nucleotide sequence ID" value="NC_013165.1"/>
</dbReference>
<name>C7N7P9_SLAHD</name>
<feature type="domain" description="HTH cro/C1-type" evidence="1">
    <location>
        <begin position="7"/>
        <end position="61"/>
    </location>
</feature>
<organism evidence="2 3">
    <name type="scientific">Slackia heliotrinireducens (strain ATCC 29202 / DSM 20476 / NCTC 11029 / RHS 1)</name>
    <name type="common">Peptococcus heliotrinreducens</name>
    <dbReference type="NCBI Taxonomy" id="471855"/>
    <lineage>
        <taxon>Bacteria</taxon>
        <taxon>Bacillati</taxon>
        <taxon>Actinomycetota</taxon>
        <taxon>Coriobacteriia</taxon>
        <taxon>Eggerthellales</taxon>
        <taxon>Eggerthellaceae</taxon>
        <taxon>Slackia</taxon>
    </lineage>
</organism>
<dbReference type="eggNOG" id="COG1396">
    <property type="taxonomic scope" value="Bacteria"/>
</dbReference>
<dbReference type="SUPFAM" id="SSF47413">
    <property type="entry name" value="lambda repressor-like DNA-binding domains"/>
    <property type="match status" value="1"/>
</dbReference>
<dbReference type="HOGENOM" id="CLU_121342_2_0_11"/>
<reference evidence="2 3" key="1">
    <citation type="journal article" date="2009" name="Stand. Genomic Sci.">
        <title>Complete genome sequence of Slackia heliotrinireducens type strain (RHS 1).</title>
        <authorList>
            <person name="Pukall R."/>
            <person name="Lapidus A."/>
            <person name="Nolan M."/>
            <person name="Copeland A."/>
            <person name="Glavina Del Rio T."/>
            <person name="Lucas S."/>
            <person name="Chen F."/>
            <person name="Tice H."/>
            <person name="Cheng J.F."/>
            <person name="Chertkov O."/>
            <person name="Bruce D."/>
            <person name="Goodwin L."/>
            <person name="Kuske C."/>
            <person name="Brettin T."/>
            <person name="Detter J.C."/>
            <person name="Han C."/>
            <person name="Pitluck S."/>
            <person name="Pati A."/>
            <person name="Mavrommatis K."/>
            <person name="Ivanova N."/>
            <person name="Ovchinnikova G."/>
            <person name="Chen A."/>
            <person name="Palaniappan K."/>
            <person name="Schneider S."/>
            <person name="Rohde M."/>
            <person name="Chain P."/>
            <person name="D'haeseleer P."/>
            <person name="Goker M."/>
            <person name="Bristow J."/>
            <person name="Eisen J.A."/>
            <person name="Markowitz V."/>
            <person name="Kyrpides N.C."/>
            <person name="Klenk H.P."/>
            <person name="Hugenholtz P."/>
        </authorList>
    </citation>
    <scope>NUCLEOTIDE SEQUENCE [LARGE SCALE GENOMIC DNA]</scope>
    <source>
        <strain evidence="3">ATCC 29202 / DSM 20476 / NCTC 11029 / RHS 1</strain>
    </source>
</reference>
<evidence type="ECO:0000313" key="3">
    <source>
        <dbReference type="Proteomes" id="UP000002026"/>
    </source>
</evidence>
<dbReference type="PANTHER" id="PTHR43236">
    <property type="entry name" value="ANTITOXIN HIGA1"/>
    <property type="match status" value="1"/>
</dbReference>
<dbReference type="PROSITE" id="PS50943">
    <property type="entry name" value="HTH_CROC1"/>
    <property type="match status" value="1"/>
</dbReference>